<dbReference type="InterPro" id="IPR049730">
    <property type="entry name" value="SNF2/RAD54-like_C"/>
</dbReference>
<dbReference type="SMART" id="SM00384">
    <property type="entry name" value="AT_hook"/>
    <property type="match status" value="2"/>
</dbReference>
<dbReference type="GO" id="GO:0005524">
    <property type="term" value="F:ATP binding"/>
    <property type="evidence" value="ECO:0007669"/>
    <property type="project" value="UniProtKB-KW"/>
</dbReference>
<dbReference type="Pfam" id="PF00176">
    <property type="entry name" value="SNF2-rel_dom"/>
    <property type="match status" value="1"/>
</dbReference>
<evidence type="ECO:0000259" key="12">
    <source>
        <dbReference type="PROSITE" id="PS50014"/>
    </source>
</evidence>
<dbReference type="GO" id="GO:0003677">
    <property type="term" value="F:DNA binding"/>
    <property type="evidence" value="ECO:0007669"/>
    <property type="project" value="InterPro"/>
</dbReference>
<feature type="compositionally biased region" description="Acidic residues" evidence="11">
    <location>
        <begin position="926"/>
        <end position="941"/>
    </location>
</feature>
<feature type="region of interest" description="Disordered" evidence="11">
    <location>
        <begin position="251"/>
        <end position="272"/>
    </location>
</feature>
<dbReference type="PROSITE" id="PS00633">
    <property type="entry name" value="BROMODOMAIN_1"/>
    <property type="match status" value="1"/>
</dbReference>
<dbReference type="Gene3D" id="3.40.50.300">
    <property type="entry name" value="P-loop containing nucleotide triphosphate hydrolases"/>
    <property type="match status" value="1"/>
</dbReference>
<protein>
    <submittedName>
        <fullName evidence="16">Uncharacterized protein</fullName>
    </submittedName>
</protein>
<keyword evidence="9" id="KW-0539">Nucleus</keyword>
<evidence type="ECO:0000256" key="4">
    <source>
        <dbReference type="ARBA" id="ARBA00022806"/>
    </source>
</evidence>
<dbReference type="GO" id="GO:0006366">
    <property type="term" value="P:transcription by RNA polymerase II"/>
    <property type="evidence" value="ECO:0007669"/>
    <property type="project" value="UniProtKB-ARBA"/>
</dbReference>
<dbReference type="PROSITE" id="PS51194">
    <property type="entry name" value="HELICASE_CTER"/>
    <property type="match status" value="1"/>
</dbReference>
<proteinExistence type="predicted"/>
<evidence type="ECO:0000256" key="3">
    <source>
        <dbReference type="ARBA" id="ARBA00022801"/>
    </source>
</evidence>
<dbReference type="Pfam" id="PF00271">
    <property type="entry name" value="Helicase_C"/>
    <property type="match status" value="1"/>
</dbReference>
<dbReference type="SUPFAM" id="SSF47370">
    <property type="entry name" value="Bromodomain"/>
    <property type="match status" value="1"/>
</dbReference>
<keyword evidence="7 10" id="KW-0103">Bromodomain</keyword>
<dbReference type="Pfam" id="PF00439">
    <property type="entry name" value="Bromodomain"/>
    <property type="match status" value="1"/>
</dbReference>
<dbReference type="CDD" id="cd18793">
    <property type="entry name" value="SF2_C_SNF"/>
    <property type="match status" value="1"/>
</dbReference>
<dbReference type="SMART" id="SM00487">
    <property type="entry name" value="DEXDc"/>
    <property type="match status" value="1"/>
</dbReference>
<feature type="domain" description="Helicase ATP-binding" evidence="13">
    <location>
        <begin position="442"/>
        <end position="607"/>
    </location>
</feature>
<dbReference type="VEuPathDB" id="FungiDB:SeMB42_g04489"/>
<dbReference type="GO" id="GO:0004386">
    <property type="term" value="F:helicase activity"/>
    <property type="evidence" value="ECO:0007669"/>
    <property type="project" value="UniProtKB-KW"/>
</dbReference>
<keyword evidence="5" id="KW-0067">ATP-binding</keyword>
<feature type="domain" description="HSA" evidence="15">
    <location>
        <begin position="266"/>
        <end position="338"/>
    </location>
</feature>
<evidence type="ECO:0000259" key="14">
    <source>
        <dbReference type="PROSITE" id="PS51194"/>
    </source>
</evidence>
<dbReference type="InterPro" id="IPR017956">
    <property type="entry name" value="AT_hook_DNA-bd_motif"/>
</dbReference>
<dbReference type="SMART" id="SM01314">
    <property type="entry name" value="SnAC"/>
    <property type="match status" value="1"/>
</dbReference>
<evidence type="ECO:0000313" key="17">
    <source>
        <dbReference type="Proteomes" id="UP000317494"/>
    </source>
</evidence>
<evidence type="ECO:0000259" key="15">
    <source>
        <dbReference type="PROSITE" id="PS51204"/>
    </source>
</evidence>
<evidence type="ECO:0000256" key="8">
    <source>
        <dbReference type="ARBA" id="ARBA00023163"/>
    </source>
</evidence>
<comment type="subcellular location">
    <subcellularLocation>
        <location evidence="1">Nucleus</location>
    </subcellularLocation>
</comment>
<feature type="compositionally biased region" description="Basic residues" evidence="11">
    <location>
        <begin position="1126"/>
        <end position="1135"/>
    </location>
</feature>
<dbReference type="SMART" id="SM00297">
    <property type="entry name" value="BROMO"/>
    <property type="match status" value="1"/>
</dbReference>
<dbReference type="InterPro" id="IPR018359">
    <property type="entry name" value="Bromodomain_CS"/>
</dbReference>
<dbReference type="InterPro" id="IPR029295">
    <property type="entry name" value="SnAC"/>
</dbReference>
<feature type="domain" description="Helicase C-terminal" evidence="14">
    <location>
        <begin position="751"/>
        <end position="902"/>
    </location>
</feature>
<dbReference type="Proteomes" id="UP000317494">
    <property type="component" value="Unassembled WGS sequence"/>
</dbReference>
<dbReference type="InterPro" id="IPR000330">
    <property type="entry name" value="SNF2_N"/>
</dbReference>
<evidence type="ECO:0000256" key="10">
    <source>
        <dbReference type="PROSITE-ProRule" id="PRU00035"/>
    </source>
</evidence>
<accession>A0A507CY01</accession>
<feature type="region of interest" description="Disordered" evidence="11">
    <location>
        <begin position="1356"/>
        <end position="1379"/>
    </location>
</feature>
<dbReference type="GO" id="GO:0006338">
    <property type="term" value="P:chromatin remodeling"/>
    <property type="evidence" value="ECO:0007669"/>
    <property type="project" value="UniProtKB-ARBA"/>
</dbReference>
<dbReference type="Gene3D" id="1.20.5.170">
    <property type="match status" value="1"/>
</dbReference>
<dbReference type="Pfam" id="PF14619">
    <property type="entry name" value="SnAC"/>
    <property type="match status" value="1"/>
</dbReference>
<dbReference type="FunFam" id="3.40.50.300:FF:000843">
    <property type="entry name" value="Chromatin structure-remodeling complex subunit snf21"/>
    <property type="match status" value="1"/>
</dbReference>
<dbReference type="GO" id="GO:0006355">
    <property type="term" value="P:regulation of DNA-templated transcription"/>
    <property type="evidence" value="ECO:0007669"/>
    <property type="project" value="InterPro"/>
</dbReference>
<gene>
    <name evidence="16" type="ORF">SeMB42_g04489</name>
</gene>
<dbReference type="InterPro" id="IPR014001">
    <property type="entry name" value="Helicase_ATP-bd"/>
</dbReference>
<dbReference type="InterPro" id="IPR014012">
    <property type="entry name" value="HSA_dom"/>
</dbReference>
<evidence type="ECO:0000256" key="7">
    <source>
        <dbReference type="ARBA" id="ARBA00023117"/>
    </source>
</evidence>
<keyword evidence="3" id="KW-0378">Hydrolase</keyword>
<keyword evidence="4" id="KW-0347">Helicase</keyword>
<dbReference type="SMART" id="SM00490">
    <property type="entry name" value="HELICc"/>
    <property type="match status" value="1"/>
</dbReference>
<dbReference type="PRINTS" id="PR00503">
    <property type="entry name" value="BROMODOMAIN"/>
</dbReference>
<dbReference type="FunFam" id="3.40.50.10810:FF:000008">
    <property type="entry name" value="Chromatin structure-remodeling complex subunit snf21"/>
    <property type="match status" value="1"/>
</dbReference>
<reference evidence="16 17" key="1">
    <citation type="journal article" date="2019" name="Sci. Rep.">
        <title>Comparative genomics of chytrid fungi reveal insights into the obligate biotrophic and pathogenic lifestyle of Synchytrium endobioticum.</title>
        <authorList>
            <person name="van de Vossenberg B.T.L.H."/>
            <person name="Warris S."/>
            <person name="Nguyen H.D.T."/>
            <person name="van Gent-Pelzer M.P.E."/>
            <person name="Joly D.L."/>
            <person name="van de Geest H.C."/>
            <person name="Bonants P.J.M."/>
            <person name="Smith D.S."/>
            <person name="Levesque C.A."/>
            <person name="van der Lee T.A.J."/>
        </authorList>
    </citation>
    <scope>NUCLEOTIDE SEQUENCE [LARGE SCALE GENOMIC DNA]</scope>
    <source>
        <strain evidence="16 17">MB42</strain>
    </source>
</reference>
<keyword evidence="6" id="KW-0805">Transcription regulation</keyword>
<dbReference type="InterPro" id="IPR001650">
    <property type="entry name" value="Helicase_C-like"/>
</dbReference>
<dbReference type="InterPro" id="IPR014978">
    <property type="entry name" value="Gln-Leu-Gln_QLQ"/>
</dbReference>
<dbReference type="GO" id="GO:0042393">
    <property type="term" value="F:histone binding"/>
    <property type="evidence" value="ECO:0007669"/>
    <property type="project" value="InterPro"/>
</dbReference>
<evidence type="ECO:0000256" key="6">
    <source>
        <dbReference type="ARBA" id="ARBA00023015"/>
    </source>
</evidence>
<dbReference type="InterPro" id="IPR001487">
    <property type="entry name" value="Bromodomain"/>
</dbReference>
<dbReference type="PROSITE" id="PS51204">
    <property type="entry name" value="HSA"/>
    <property type="match status" value="1"/>
</dbReference>
<name>A0A507CY01_9FUNG</name>
<comment type="caution">
    <text evidence="16">The sequence shown here is derived from an EMBL/GenBank/DDBJ whole genome shotgun (WGS) entry which is preliminary data.</text>
</comment>
<evidence type="ECO:0000256" key="2">
    <source>
        <dbReference type="ARBA" id="ARBA00022741"/>
    </source>
</evidence>
<dbReference type="EMBL" id="QEAN01000183">
    <property type="protein sequence ID" value="TPX43988.1"/>
    <property type="molecule type" value="Genomic_DNA"/>
</dbReference>
<feature type="compositionally biased region" description="Polar residues" evidence="11">
    <location>
        <begin position="1105"/>
        <end position="1118"/>
    </location>
</feature>
<evidence type="ECO:0000256" key="1">
    <source>
        <dbReference type="ARBA" id="ARBA00004123"/>
    </source>
</evidence>
<feature type="domain" description="Bromo" evidence="12">
    <location>
        <begin position="1194"/>
        <end position="1264"/>
    </location>
</feature>
<keyword evidence="2" id="KW-0547">Nucleotide-binding</keyword>
<dbReference type="GO" id="GO:0005694">
    <property type="term" value="C:chromosome"/>
    <property type="evidence" value="ECO:0007669"/>
    <property type="project" value="UniProtKB-ARBA"/>
</dbReference>
<evidence type="ECO:0000256" key="5">
    <source>
        <dbReference type="ARBA" id="ARBA00022840"/>
    </source>
</evidence>
<dbReference type="GO" id="GO:0005634">
    <property type="term" value="C:nucleus"/>
    <property type="evidence" value="ECO:0007669"/>
    <property type="project" value="UniProtKB-SubCell"/>
</dbReference>
<dbReference type="STRING" id="286115.A0A507CY01"/>
<dbReference type="PROSITE" id="PS51192">
    <property type="entry name" value="HELICASE_ATP_BIND_1"/>
    <property type="match status" value="1"/>
</dbReference>
<dbReference type="PANTHER" id="PTHR10799">
    <property type="entry name" value="SNF2/RAD54 HELICASE FAMILY"/>
    <property type="match status" value="1"/>
</dbReference>
<dbReference type="SMART" id="SM00951">
    <property type="entry name" value="QLQ"/>
    <property type="match status" value="1"/>
</dbReference>
<sequence>MSPEEIQLLAQRVSQLQPDDPEYGKAIEILRAYQQMVMSSHPHTNDSTISLESINAPFTPEERNALKFQMYSYKLLSVNKPLPDVLQKVLFDTLHATGEDVSTAQQIVEAAASQADISSELARLTWGKGSNPWGLLPKQVDYAGRQQRLLIPAIMPVGVDPLAAAQARNRKIEARIAYRIQELESLPGNLSNTTVDASTSSLKLKALIELKALKLREKQRKLRQEIMQMHSKNTTLNTAVDRSIYRRFKKHSMRDARHTEQAERAQRVDREKREKQKHVDFIISIVEHGSRLLQFHRQQASRASRLGQYVSKYHGNAEKLEQQRHQRAQQDRLKALKEDKEEVYLELVAKAKNTRIRHLLSQTNAYLDSLTNALLSQKASIAAGESLDYNNGEQVDASQSTGSRDDYYASAHKVTEIIKEQPSILVGGKLKDYQLKGLQWMVSLYNNRLNGILADEMGLGKTIQTISLVTYLVEKKKQNGPYLVIVPLSTITNWINEFDKWAPSINKLIYKGGPQARKNLAVQVRGLNYAVCITTYEFIVRDRAALSKVKWQYCIIDEGHRMKNSESKLSTTLVQHYACRYRLILTGTPLQNNLPELWALLNFILPKVFNSVRSFDEWFNQPFSATTGGQEKIELNEEEQLLIIKRLHKVLRPFLLRRLKRDVESELPDKVETVIKVGMSALQRRLYEQIRAQRTVGVDLGKVGFKALNNIIMQCRKICNHPFVFQEVENVVNPSNVNNEILYRVSGKFELLDRILPKFLRTGHRVLMFFQMTQIMDIMEDYMRFAGFKFLRLDGTTKAEERSDMLKQFNAPGSDIFVFLLSTRAGGLGLNLQTADTVIIFDSDWNPHQDLQAQDRAHRIGQTKEVRILRLITSKSVEEKILERAQYKLDLDGKVIQAGKFDNKTSQEERDKLLEDLFGAPADNNDKDEVDDEVDESGELGDEELNEMLARSDAEKKLFRQMDKERIKREQERYGGRAISRLMEEKELPAVYLVDIEADTRARANAPIEQTGRGARARRDVRYDDGLTEEQWLDAVEDGELETLQQKASRRARRSGKTAGSEISEDSDDDDTSIVGTREVPATPTPTPTPGSAPRRRGRPPKSKLNQVIGDTSSNASSPAAAEKRGRGRPAKNKKPFGGDEADGPRRKKGRHEDEDLSIHLSRRRAIQKACSVVLAAIEAAEVADEEDEEGNMISRRRAEIFATLPDRELYPDYYDIIHDPMALDIIKDRVNNLRYGSLAAFKADIIQIFNNARTYNLEGSQVYEDAQELQRVATTLFNIVAPQGEPPITKEEADEAALEMVGAGALGGNAGSPPRPPSAQAGGLDSLLAQAGSAYLPSTLDGGAPTGFPRLKIKLGGNTGSGATQGLPYGDVEMPDGF</sequence>
<feature type="compositionally biased region" description="Basic and acidic residues" evidence="11">
    <location>
        <begin position="253"/>
        <end position="272"/>
    </location>
</feature>
<dbReference type="Pfam" id="PF07529">
    <property type="entry name" value="HSA"/>
    <property type="match status" value="1"/>
</dbReference>
<organism evidence="16 17">
    <name type="scientific">Synchytrium endobioticum</name>
    <dbReference type="NCBI Taxonomy" id="286115"/>
    <lineage>
        <taxon>Eukaryota</taxon>
        <taxon>Fungi</taxon>
        <taxon>Fungi incertae sedis</taxon>
        <taxon>Chytridiomycota</taxon>
        <taxon>Chytridiomycota incertae sedis</taxon>
        <taxon>Chytridiomycetes</taxon>
        <taxon>Synchytriales</taxon>
        <taxon>Synchytriaceae</taxon>
        <taxon>Synchytrium</taxon>
    </lineage>
</organism>
<feature type="compositionally biased region" description="Acidic residues" evidence="11">
    <location>
        <begin position="1063"/>
        <end position="1072"/>
    </location>
</feature>
<dbReference type="InterPro" id="IPR036427">
    <property type="entry name" value="Bromodomain-like_sf"/>
</dbReference>
<evidence type="ECO:0000256" key="9">
    <source>
        <dbReference type="ARBA" id="ARBA00023242"/>
    </source>
</evidence>
<dbReference type="InterPro" id="IPR038718">
    <property type="entry name" value="SNF2-like_sf"/>
</dbReference>
<dbReference type="GO" id="GO:0016787">
    <property type="term" value="F:hydrolase activity"/>
    <property type="evidence" value="ECO:0007669"/>
    <property type="project" value="UniProtKB-KW"/>
</dbReference>
<feature type="region of interest" description="Disordered" evidence="11">
    <location>
        <begin position="918"/>
        <end position="941"/>
    </location>
</feature>
<dbReference type="Gene3D" id="3.40.50.10810">
    <property type="entry name" value="Tandem AAA-ATPase domain"/>
    <property type="match status" value="1"/>
</dbReference>
<evidence type="ECO:0000313" key="16">
    <source>
        <dbReference type="EMBL" id="TPX43988.1"/>
    </source>
</evidence>
<keyword evidence="8" id="KW-0804">Transcription</keyword>
<dbReference type="GO" id="GO:1902494">
    <property type="term" value="C:catalytic complex"/>
    <property type="evidence" value="ECO:0007669"/>
    <property type="project" value="UniProtKB-ARBA"/>
</dbReference>
<dbReference type="SMART" id="SM00573">
    <property type="entry name" value="HSA"/>
    <property type="match status" value="1"/>
</dbReference>
<feature type="region of interest" description="Disordered" evidence="11">
    <location>
        <begin position="1034"/>
        <end position="1156"/>
    </location>
</feature>
<dbReference type="InterPro" id="IPR027417">
    <property type="entry name" value="P-loop_NTPase"/>
</dbReference>
<evidence type="ECO:0000256" key="11">
    <source>
        <dbReference type="SAM" id="MobiDB-lite"/>
    </source>
</evidence>
<dbReference type="SUPFAM" id="SSF52540">
    <property type="entry name" value="P-loop containing nucleoside triphosphate hydrolases"/>
    <property type="match status" value="2"/>
</dbReference>
<keyword evidence="17" id="KW-1185">Reference proteome</keyword>
<dbReference type="PROSITE" id="PS50014">
    <property type="entry name" value="BROMODOMAIN_2"/>
    <property type="match status" value="1"/>
</dbReference>
<dbReference type="CDD" id="cd17996">
    <property type="entry name" value="DEXHc_SMARCA2_SMARCA4"/>
    <property type="match status" value="1"/>
</dbReference>
<evidence type="ECO:0000259" key="13">
    <source>
        <dbReference type="PROSITE" id="PS51192"/>
    </source>
</evidence>
<dbReference type="Gene3D" id="1.20.920.10">
    <property type="entry name" value="Bromodomain-like"/>
    <property type="match status" value="1"/>
</dbReference>